<keyword evidence="1" id="KW-0812">Transmembrane</keyword>
<dbReference type="AlphaFoldDB" id="G8R5A7"/>
<keyword evidence="1" id="KW-0472">Membrane</keyword>
<name>G8R5A7_OWEHD</name>
<feature type="transmembrane region" description="Helical" evidence="1">
    <location>
        <begin position="82"/>
        <end position="102"/>
    </location>
</feature>
<evidence type="ECO:0000256" key="1">
    <source>
        <dbReference type="SAM" id="Phobius"/>
    </source>
</evidence>
<feature type="transmembrane region" description="Helical" evidence="1">
    <location>
        <begin position="108"/>
        <end position="129"/>
    </location>
</feature>
<dbReference type="HOGENOM" id="CLU_1766177_0_0_10"/>
<keyword evidence="1" id="KW-1133">Transmembrane helix</keyword>
<keyword evidence="3" id="KW-1185">Reference proteome</keyword>
<evidence type="ECO:0000313" key="3">
    <source>
        <dbReference type="Proteomes" id="UP000005631"/>
    </source>
</evidence>
<evidence type="ECO:0000313" key="2">
    <source>
        <dbReference type="EMBL" id="AEV32152.1"/>
    </source>
</evidence>
<dbReference type="Proteomes" id="UP000005631">
    <property type="component" value="Chromosome"/>
</dbReference>
<dbReference type="STRING" id="926562.Oweho_1147"/>
<protein>
    <submittedName>
        <fullName evidence="2">Uncharacterized protein</fullName>
    </submittedName>
</protein>
<reference evidence="2 3" key="1">
    <citation type="journal article" date="2012" name="Stand. Genomic Sci.">
        <title>Genome sequence of the orange-pigmented seawater bacterium Owenweeksia hongkongensis type strain (UST20020801(T)).</title>
        <authorList>
            <person name="Riedel T."/>
            <person name="Held B."/>
            <person name="Nolan M."/>
            <person name="Lucas S."/>
            <person name="Lapidus A."/>
            <person name="Tice H."/>
            <person name="Del Rio T.G."/>
            <person name="Cheng J.F."/>
            <person name="Han C."/>
            <person name="Tapia R."/>
            <person name="Goodwin L.A."/>
            <person name="Pitluck S."/>
            <person name="Liolios K."/>
            <person name="Mavromatis K."/>
            <person name="Pagani I."/>
            <person name="Ivanova N."/>
            <person name="Mikhailova N."/>
            <person name="Pati A."/>
            <person name="Chen A."/>
            <person name="Palaniappan K."/>
            <person name="Rohde M."/>
            <person name="Tindall B.J."/>
            <person name="Detter J.C."/>
            <person name="Goker M."/>
            <person name="Woyke T."/>
            <person name="Bristow J."/>
            <person name="Eisen J.A."/>
            <person name="Markowitz V."/>
            <person name="Hugenholtz P."/>
            <person name="Klenk H.P."/>
            <person name="Kyrpides N.C."/>
        </authorList>
    </citation>
    <scope>NUCLEOTIDE SEQUENCE</scope>
    <source>
        <strain evidence="3">DSM 17368 / JCM 12287 / NRRL B-23963</strain>
    </source>
</reference>
<accession>G8R5A7</accession>
<sequence length="147" mass="17110">MFLEKHFTYKSEKAPEEILVELEEKITTSKQFNFRITAKELGPKFYITKKRTLFSPSGNTSFSQIEGEVKDLKVSIRISGGMIPEAVVFFMSMVLIFFGFGYADSQEWYIIILLIFPLIIVYLGMRLQVSSEIDYLERKLKELIDIE</sequence>
<organism evidence="2 3">
    <name type="scientific">Owenweeksia hongkongensis (strain DSM 17368 / CIP 108786 / JCM 12287 / NRRL B-23963 / UST20020801)</name>
    <dbReference type="NCBI Taxonomy" id="926562"/>
    <lineage>
        <taxon>Bacteria</taxon>
        <taxon>Pseudomonadati</taxon>
        <taxon>Bacteroidota</taxon>
        <taxon>Flavobacteriia</taxon>
        <taxon>Flavobacteriales</taxon>
        <taxon>Owenweeksiaceae</taxon>
        <taxon>Owenweeksia</taxon>
    </lineage>
</organism>
<proteinExistence type="predicted"/>
<dbReference type="RefSeq" id="WP_014201512.1">
    <property type="nucleotide sequence ID" value="NC_016599.1"/>
</dbReference>
<dbReference type="KEGG" id="oho:Oweho_1147"/>
<gene>
    <name evidence="2" type="ordered locus">Oweho_1147</name>
</gene>
<dbReference type="EMBL" id="CP003156">
    <property type="protein sequence ID" value="AEV32152.1"/>
    <property type="molecule type" value="Genomic_DNA"/>
</dbReference>